<name>A0A2P2PTA7_RHIMU</name>
<accession>A0A2P2PTA7</accession>
<evidence type="ECO:0000313" key="1">
    <source>
        <dbReference type="EMBL" id="MBX57967.1"/>
    </source>
</evidence>
<reference evidence="1" key="1">
    <citation type="submission" date="2018-02" db="EMBL/GenBank/DDBJ databases">
        <title>Rhizophora mucronata_Transcriptome.</title>
        <authorList>
            <person name="Meera S.P."/>
            <person name="Sreeshan A."/>
            <person name="Augustine A."/>
        </authorList>
    </citation>
    <scope>NUCLEOTIDE SEQUENCE</scope>
    <source>
        <tissue evidence="1">Leaf</tissue>
    </source>
</reference>
<protein>
    <submittedName>
        <fullName evidence="1">Uncharacterized protein</fullName>
    </submittedName>
</protein>
<sequence length="28" mass="3085">MANVSIANLFSSRIAANHSLLIERVIIM</sequence>
<dbReference type="AlphaFoldDB" id="A0A2P2PTA7"/>
<organism evidence="1">
    <name type="scientific">Rhizophora mucronata</name>
    <name type="common">Asiatic mangrove</name>
    <dbReference type="NCBI Taxonomy" id="61149"/>
    <lineage>
        <taxon>Eukaryota</taxon>
        <taxon>Viridiplantae</taxon>
        <taxon>Streptophyta</taxon>
        <taxon>Embryophyta</taxon>
        <taxon>Tracheophyta</taxon>
        <taxon>Spermatophyta</taxon>
        <taxon>Magnoliopsida</taxon>
        <taxon>eudicotyledons</taxon>
        <taxon>Gunneridae</taxon>
        <taxon>Pentapetalae</taxon>
        <taxon>rosids</taxon>
        <taxon>fabids</taxon>
        <taxon>Malpighiales</taxon>
        <taxon>Rhizophoraceae</taxon>
        <taxon>Rhizophora</taxon>
    </lineage>
</organism>
<dbReference type="EMBL" id="GGEC01077483">
    <property type="protein sequence ID" value="MBX57967.1"/>
    <property type="molecule type" value="Transcribed_RNA"/>
</dbReference>
<proteinExistence type="predicted"/>